<evidence type="ECO:0000256" key="3">
    <source>
        <dbReference type="ARBA" id="ARBA00022840"/>
    </source>
</evidence>
<name>A0ABS4AX62_9PROT</name>
<evidence type="ECO:0000259" key="4">
    <source>
        <dbReference type="PROSITE" id="PS50893"/>
    </source>
</evidence>
<dbReference type="SMART" id="SM00382">
    <property type="entry name" value="AAA"/>
    <property type="match status" value="1"/>
</dbReference>
<dbReference type="EMBL" id="JAGIYZ010000015">
    <property type="protein sequence ID" value="MBP0465403.1"/>
    <property type="molecule type" value="Genomic_DNA"/>
</dbReference>
<reference evidence="5 6" key="1">
    <citation type="submission" date="2021-03" db="EMBL/GenBank/DDBJ databases">
        <authorList>
            <person name="So Y."/>
        </authorList>
    </citation>
    <scope>NUCLEOTIDE SEQUENCE [LARGE SCALE GENOMIC DNA]</scope>
    <source>
        <strain evidence="5 6">PWR1</strain>
    </source>
</reference>
<keyword evidence="3 5" id="KW-0067">ATP-binding</keyword>
<dbReference type="PANTHER" id="PTHR45772">
    <property type="entry name" value="CONSERVED COMPONENT OF ABC TRANSPORTER FOR NATURAL AMINO ACIDS-RELATED"/>
    <property type="match status" value="1"/>
</dbReference>
<dbReference type="PANTHER" id="PTHR45772:SF9">
    <property type="entry name" value="CONSERVED COMPONENT OF ABC TRANSPORTER FOR NATURAL AMINO ACIDS"/>
    <property type="match status" value="1"/>
</dbReference>
<dbReference type="RefSeq" id="WP_209352794.1">
    <property type="nucleotide sequence ID" value="NZ_JAGIYZ010000015.1"/>
</dbReference>
<evidence type="ECO:0000256" key="1">
    <source>
        <dbReference type="ARBA" id="ARBA00022448"/>
    </source>
</evidence>
<comment type="caution">
    <text evidence="5">The sequence shown here is derived from an EMBL/GenBank/DDBJ whole genome shotgun (WGS) entry which is preliminary data.</text>
</comment>
<dbReference type="CDD" id="cd03219">
    <property type="entry name" value="ABC_Mj1267_LivG_branched"/>
    <property type="match status" value="1"/>
</dbReference>
<dbReference type="Pfam" id="PF12399">
    <property type="entry name" value="BCA_ABC_TP_C"/>
    <property type="match status" value="1"/>
</dbReference>
<evidence type="ECO:0000313" key="6">
    <source>
        <dbReference type="Proteomes" id="UP000680815"/>
    </source>
</evidence>
<dbReference type="SUPFAM" id="SSF52540">
    <property type="entry name" value="P-loop containing nucleoside triphosphate hydrolases"/>
    <property type="match status" value="1"/>
</dbReference>
<dbReference type="Proteomes" id="UP000680815">
    <property type="component" value="Unassembled WGS sequence"/>
</dbReference>
<feature type="domain" description="ABC transporter" evidence="4">
    <location>
        <begin position="11"/>
        <end position="258"/>
    </location>
</feature>
<gene>
    <name evidence="5" type="ORF">J5Y09_15865</name>
</gene>
<dbReference type="PROSITE" id="PS50893">
    <property type="entry name" value="ABC_TRANSPORTER_2"/>
    <property type="match status" value="1"/>
</dbReference>
<keyword evidence="6" id="KW-1185">Reference proteome</keyword>
<dbReference type="InterPro" id="IPR017871">
    <property type="entry name" value="ABC_transporter-like_CS"/>
</dbReference>
<organism evidence="5 6">
    <name type="scientific">Roseomonas nitratireducens</name>
    <dbReference type="NCBI Taxonomy" id="2820810"/>
    <lineage>
        <taxon>Bacteria</taxon>
        <taxon>Pseudomonadati</taxon>
        <taxon>Pseudomonadota</taxon>
        <taxon>Alphaproteobacteria</taxon>
        <taxon>Acetobacterales</taxon>
        <taxon>Roseomonadaceae</taxon>
        <taxon>Roseomonas</taxon>
    </lineage>
</organism>
<keyword evidence="2" id="KW-0547">Nucleotide-binding</keyword>
<keyword evidence="1" id="KW-0813">Transport</keyword>
<dbReference type="Pfam" id="PF00005">
    <property type="entry name" value="ABC_tran"/>
    <property type="match status" value="1"/>
</dbReference>
<evidence type="ECO:0000256" key="2">
    <source>
        <dbReference type="ARBA" id="ARBA00022741"/>
    </source>
</evidence>
<dbReference type="InterPro" id="IPR003439">
    <property type="entry name" value="ABC_transporter-like_ATP-bd"/>
</dbReference>
<sequence length="260" mass="27409">MNVSRNDHALLRVAGLRLSFGGLAALDGVTFEVAPGRITALIGPNGAGKTTLFNAVSGLLRPQSGSVRLRGVELLGLPPERITAQGLVRSFQIARGFPRLSVFEHLLLYGRDQPGEGWAAALLGSAAARRREAALAEQALAVARRLRLAAVIDNQVTALSGGQKKLLEIGRVLMAEPVLLLLDEPAAGVNPTLAEEIGDLLRALVAEGRTILLVEHDMALIERISDHVVVMAAGRTLAEGTFAAIRDDAAVQDAYLGGAR</sequence>
<dbReference type="InterPro" id="IPR032823">
    <property type="entry name" value="BCA_ABC_TP_C"/>
</dbReference>
<dbReference type="GO" id="GO:0005524">
    <property type="term" value="F:ATP binding"/>
    <property type="evidence" value="ECO:0007669"/>
    <property type="project" value="UniProtKB-KW"/>
</dbReference>
<evidence type="ECO:0000313" key="5">
    <source>
        <dbReference type="EMBL" id="MBP0465403.1"/>
    </source>
</evidence>
<dbReference type="InterPro" id="IPR027417">
    <property type="entry name" value="P-loop_NTPase"/>
</dbReference>
<dbReference type="Gene3D" id="3.40.50.300">
    <property type="entry name" value="P-loop containing nucleotide triphosphate hydrolases"/>
    <property type="match status" value="1"/>
</dbReference>
<dbReference type="InterPro" id="IPR051120">
    <property type="entry name" value="ABC_AA/LPS_Transport"/>
</dbReference>
<protein>
    <submittedName>
        <fullName evidence="5">ABC transporter ATP-binding protein</fullName>
    </submittedName>
</protein>
<dbReference type="PROSITE" id="PS00211">
    <property type="entry name" value="ABC_TRANSPORTER_1"/>
    <property type="match status" value="1"/>
</dbReference>
<dbReference type="InterPro" id="IPR003593">
    <property type="entry name" value="AAA+_ATPase"/>
</dbReference>
<proteinExistence type="predicted"/>
<accession>A0ABS4AX62</accession>